<keyword evidence="1" id="KW-0812">Transmembrane</keyword>
<dbReference type="AlphaFoldDB" id="A0A516X0P7"/>
<gene>
    <name evidence="2" type="ORF">FO059_04020</name>
</gene>
<reference evidence="2 3" key="1">
    <citation type="submission" date="2019-07" db="EMBL/GenBank/DDBJ databases">
        <title>Tomitella cavernea sp. nov., an actinomycete isolated from soil.</title>
        <authorList>
            <person name="Cheng J."/>
        </authorList>
    </citation>
    <scope>NUCLEOTIDE SEQUENCE [LARGE SCALE GENOMIC DNA]</scope>
    <source>
        <strain evidence="2 3">HY188</strain>
    </source>
</reference>
<dbReference type="InterPro" id="IPR050445">
    <property type="entry name" value="Bact_polysacc_biosynth/exp"/>
</dbReference>
<dbReference type="EMBL" id="CP041765">
    <property type="protein sequence ID" value="QDQ96664.1"/>
    <property type="molecule type" value="Genomic_DNA"/>
</dbReference>
<dbReference type="Proteomes" id="UP000317344">
    <property type="component" value="Chromosome"/>
</dbReference>
<evidence type="ECO:0008006" key="4">
    <source>
        <dbReference type="Google" id="ProtNLM"/>
    </source>
</evidence>
<dbReference type="KEGG" id="toy:FO059_04020"/>
<evidence type="ECO:0000256" key="1">
    <source>
        <dbReference type="SAM" id="Phobius"/>
    </source>
</evidence>
<dbReference type="PANTHER" id="PTHR32309:SF31">
    <property type="entry name" value="CAPSULAR EXOPOLYSACCHARIDE FAMILY"/>
    <property type="match status" value="1"/>
</dbReference>
<dbReference type="PANTHER" id="PTHR32309">
    <property type="entry name" value="TYROSINE-PROTEIN KINASE"/>
    <property type="match status" value="1"/>
</dbReference>
<sequence length="467" mass="48208">MNTFGDQLSRIRRNWWIVAVLAVVGLAAGVGASLLQHTTYTGRAALIVSSNGRSPDQDAVLVQGYVDYFNADGYQREILAEAGVPAGIKVTAKTAAASPIMLVEATAGDATTAGQAATRVAQGFRTNMNATRDSGTAEAADAVKAQLAQAQAAAAADPSAAAAAEISSLQNQLHSLQSDQTNKLQLLQPDGGVAKAGPPLVRNALFGFVGGILTGCLAALAFAAKRNRLVTATEIAEVTGLDILAKVPDGSADDPERRRILRRLAAVIATAGLPERSVIAVMAPAGRGTAARLSRDLCEVLRSAGGQVQFVRACDAGEVTDLHGDSGGRASGDLGRMQLLGVAGTAGRGAVDIGKRVERLRASENLTVIDASTAEDAASASALCVAVDTVLVVVELDEARAVNLEESTNLLRQMGVPILGAISVASDPGLNRRQVRSWLSGLRFRREQRVSTTGDRASQASTATESA</sequence>
<proteinExistence type="predicted"/>
<dbReference type="InterPro" id="IPR027417">
    <property type="entry name" value="P-loop_NTPase"/>
</dbReference>
<feature type="transmembrane region" description="Helical" evidence="1">
    <location>
        <begin position="15"/>
        <end position="35"/>
    </location>
</feature>
<keyword evidence="3" id="KW-1185">Reference proteome</keyword>
<feature type="transmembrane region" description="Helical" evidence="1">
    <location>
        <begin position="204"/>
        <end position="224"/>
    </location>
</feature>
<keyword evidence="1" id="KW-0472">Membrane</keyword>
<protein>
    <recommendedName>
        <fullName evidence="4">Chain length determinant protein</fullName>
    </recommendedName>
</protein>
<reference evidence="2 3" key="2">
    <citation type="submission" date="2019-07" db="EMBL/GenBank/DDBJ databases">
        <authorList>
            <person name="Huang Y."/>
        </authorList>
    </citation>
    <scope>NUCLEOTIDE SEQUENCE [LARGE SCALE GENOMIC DNA]</scope>
    <source>
        <strain evidence="2 3">HY188</strain>
    </source>
</reference>
<dbReference type="Gene3D" id="3.40.50.300">
    <property type="entry name" value="P-loop containing nucleotide triphosphate hydrolases"/>
    <property type="match status" value="1"/>
</dbReference>
<accession>A0A516X0P7</accession>
<name>A0A516X0P7_9ACTN</name>
<keyword evidence="1" id="KW-1133">Transmembrane helix</keyword>
<evidence type="ECO:0000313" key="3">
    <source>
        <dbReference type="Proteomes" id="UP000317344"/>
    </source>
</evidence>
<dbReference type="RefSeq" id="WP_143906573.1">
    <property type="nucleotide sequence ID" value="NZ_CP041765.1"/>
</dbReference>
<organism evidence="2 3">
    <name type="scientific">Tomitella fengzijianii</name>
    <dbReference type="NCBI Taxonomy" id="2597660"/>
    <lineage>
        <taxon>Bacteria</taxon>
        <taxon>Bacillati</taxon>
        <taxon>Actinomycetota</taxon>
        <taxon>Actinomycetes</taxon>
        <taxon>Mycobacteriales</taxon>
        <taxon>Tomitella</taxon>
    </lineage>
</organism>
<evidence type="ECO:0000313" key="2">
    <source>
        <dbReference type="EMBL" id="QDQ96664.1"/>
    </source>
</evidence>
<dbReference type="OrthoDB" id="3570682at2"/>